<dbReference type="AlphaFoldDB" id="A0A6P1CFD4"/>
<evidence type="ECO:0000313" key="6">
    <source>
        <dbReference type="Proteomes" id="UP000526625"/>
    </source>
</evidence>
<dbReference type="Pfam" id="PF07931">
    <property type="entry name" value="CPT"/>
    <property type="match status" value="1"/>
</dbReference>
<feature type="binding site" evidence="2">
    <location>
        <begin position="17"/>
        <end position="24"/>
    </location>
    <ligand>
        <name>ATP</name>
        <dbReference type="ChEBI" id="CHEBI:30616"/>
    </ligand>
</feature>
<name>A0A6P1CFD4_RHITR</name>
<reference evidence="3 6" key="2">
    <citation type="submission" date="2020-08" db="EMBL/GenBank/DDBJ databases">
        <title>Genomic Encyclopedia of Type Strains, Phase IV (KMG-V): Genome sequencing to study the core and pangenomes of soil and plant-associated prokaryotes.</title>
        <authorList>
            <person name="Whitman W."/>
        </authorList>
    </citation>
    <scope>NUCLEOTIDE SEQUENCE [LARGE SCALE GENOMIC DNA]</scope>
    <source>
        <strain evidence="3 6">SEMIA 4059</strain>
    </source>
</reference>
<evidence type="ECO:0000256" key="1">
    <source>
        <dbReference type="PIRSR" id="PIRSR007531-1"/>
    </source>
</evidence>
<dbReference type="Proteomes" id="UP000471190">
    <property type="component" value="Unassembled WGS sequence"/>
</dbReference>
<dbReference type="PIRSF" id="PIRSF007531">
    <property type="entry name" value="CPT"/>
    <property type="match status" value="1"/>
</dbReference>
<protein>
    <submittedName>
        <fullName evidence="3">Chloramphenicol 3-O phosphotransferase</fullName>
        <ecNumber evidence="3">2.7.1.-</ecNumber>
    </submittedName>
    <submittedName>
        <fullName evidence="4">Chloramphenicol phosphotransferase</fullName>
    </submittedName>
</protein>
<dbReference type="RefSeq" id="WP_015339056.1">
    <property type="nucleotide sequence ID" value="NZ_JAADZA010000055.1"/>
</dbReference>
<keyword evidence="6" id="KW-1185">Reference proteome</keyword>
<keyword evidence="4" id="KW-0808">Transferase</keyword>
<proteinExistence type="predicted"/>
<evidence type="ECO:0000256" key="2">
    <source>
        <dbReference type="PIRSR" id="PIRSR007531-2"/>
    </source>
</evidence>
<sequence>MATSEGLPLGQIIILNGAPRSGKSSIVEVIQADFEGVWVNLGVDAYVRHITPPRYRPGIGLRPGGERPNLEPLVARLYAALYASIAAHSRMGLNVVAEFGHHDSYSQPLGILPDCARLLAGLPVLFVGVRCPLDVVMGRRQAEGPERQGTYVKVEAGMPVPAPVIAWQDHVHRPGIYDLEIDTSVKSPEACAEGIRQLLARDLPHPTAFEKIASGD</sequence>
<dbReference type="EMBL" id="JACHBF010000035">
    <property type="protein sequence ID" value="MBB6495633.1"/>
    <property type="molecule type" value="Genomic_DNA"/>
</dbReference>
<evidence type="ECO:0000313" key="5">
    <source>
        <dbReference type="Proteomes" id="UP000471190"/>
    </source>
</evidence>
<evidence type="ECO:0000313" key="4">
    <source>
        <dbReference type="EMBL" id="NEV14862.1"/>
    </source>
</evidence>
<dbReference type="EMBL" id="JAADZA010000055">
    <property type="protein sequence ID" value="NEV14862.1"/>
    <property type="molecule type" value="Genomic_DNA"/>
</dbReference>
<feature type="active site" evidence="1">
    <location>
        <position position="44"/>
    </location>
</feature>
<dbReference type="GO" id="GO:0016740">
    <property type="term" value="F:transferase activity"/>
    <property type="evidence" value="ECO:0007669"/>
    <property type="project" value="UniProtKB-KW"/>
</dbReference>
<comment type="caution">
    <text evidence="4">The sequence shown here is derived from an EMBL/GenBank/DDBJ whole genome shotgun (WGS) entry which is preliminary data.</text>
</comment>
<dbReference type="InterPro" id="IPR027417">
    <property type="entry name" value="P-loop_NTPase"/>
</dbReference>
<reference evidence="4 5" key="1">
    <citation type="submission" date="2020-02" db="EMBL/GenBank/DDBJ databases">
        <title>Draft genome sequence of Rhizobium tropici.</title>
        <authorList>
            <person name="Khayi S."/>
            <person name="Jemo M."/>
        </authorList>
    </citation>
    <scope>NUCLEOTIDE SEQUENCE [LARGE SCALE GENOMIC DNA]</scope>
    <source>
        <strain evidence="4 5">A12</strain>
    </source>
</reference>
<gene>
    <name evidence="3" type="ORF">GGD45_006099</name>
    <name evidence="4" type="ORF">GXW80_28190</name>
</gene>
<dbReference type="InterPro" id="IPR012853">
    <property type="entry name" value="CPT"/>
</dbReference>
<organism evidence="4 5">
    <name type="scientific">Rhizobium tropici</name>
    <dbReference type="NCBI Taxonomy" id="398"/>
    <lineage>
        <taxon>Bacteria</taxon>
        <taxon>Pseudomonadati</taxon>
        <taxon>Pseudomonadota</taxon>
        <taxon>Alphaproteobacteria</taxon>
        <taxon>Hyphomicrobiales</taxon>
        <taxon>Rhizobiaceae</taxon>
        <taxon>Rhizobium/Agrobacterium group</taxon>
        <taxon>Rhizobium</taxon>
    </lineage>
</organism>
<dbReference type="SUPFAM" id="SSF52540">
    <property type="entry name" value="P-loop containing nucleoside triphosphate hydrolases"/>
    <property type="match status" value="1"/>
</dbReference>
<dbReference type="Gene3D" id="3.40.50.300">
    <property type="entry name" value="P-loop containing nucleotide triphosphate hydrolases"/>
    <property type="match status" value="1"/>
</dbReference>
<evidence type="ECO:0000313" key="3">
    <source>
        <dbReference type="EMBL" id="MBB6495633.1"/>
    </source>
</evidence>
<dbReference type="GO" id="GO:0005524">
    <property type="term" value="F:ATP binding"/>
    <property type="evidence" value="ECO:0007669"/>
    <property type="project" value="InterPro"/>
</dbReference>
<accession>A0A6P1CFD4</accession>
<dbReference type="Proteomes" id="UP000526625">
    <property type="component" value="Unassembled WGS sequence"/>
</dbReference>
<dbReference type="EC" id="2.7.1.-" evidence="3"/>